<dbReference type="InterPro" id="IPR002937">
    <property type="entry name" value="Amino_oxidase"/>
</dbReference>
<evidence type="ECO:0000313" key="6">
    <source>
        <dbReference type="Proteomes" id="UP000664382"/>
    </source>
</evidence>
<keyword evidence="6" id="KW-1185">Reference proteome</keyword>
<dbReference type="Gene3D" id="3.50.50.60">
    <property type="entry name" value="FAD/NAD(P)-binding domain"/>
    <property type="match status" value="2"/>
</dbReference>
<comment type="subunit">
    <text evidence="2">Interacts with COX5B; this interaction may contribute to localize PYROXD2 to the inner face of the inner mitochondrial membrane.</text>
</comment>
<dbReference type="Pfam" id="PF01593">
    <property type="entry name" value="Amino_oxidase"/>
    <property type="match status" value="1"/>
</dbReference>
<dbReference type="RefSeq" id="WP_208095097.1">
    <property type="nucleotide sequence ID" value="NZ_JAGDYM010000001.1"/>
</dbReference>
<dbReference type="PANTHER" id="PTHR10668:SF105">
    <property type="entry name" value="DEHYDROGENASE-RELATED"/>
    <property type="match status" value="1"/>
</dbReference>
<dbReference type="InterPro" id="IPR036188">
    <property type="entry name" value="FAD/NAD-bd_sf"/>
</dbReference>
<dbReference type="GO" id="GO:0016491">
    <property type="term" value="F:oxidoreductase activity"/>
    <property type="evidence" value="ECO:0007669"/>
    <property type="project" value="InterPro"/>
</dbReference>
<dbReference type="PANTHER" id="PTHR10668">
    <property type="entry name" value="PHYTOENE DEHYDROGENASE"/>
    <property type="match status" value="1"/>
</dbReference>
<comment type="function">
    <text evidence="1">Probable oxidoreductase that may play a role as regulator of mitochondrial function.</text>
</comment>
<evidence type="ECO:0000256" key="3">
    <source>
        <dbReference type="ARBA" id="ARBA00040298"/>
    </source>
</evidence>
<dbReference type="PRINTS" id="PR00419">
    <property type="entry name" value="ADXRDTASE"/>
</dbReference>
<dbReference type="SUPFAM" id="SSF51905">
    <property type="entry name" value="FAD/NAD(P)-binding domain"/>
    <property type="match status" value="1"/>
</dbReference>
<feature type="domain" description="Amine oxidase" evidence="4">
    <location>
        <begin position="14"/>
        <end position="466"/>
    </location>
</feature>
<proteinExistence type="predicted"/>
<dbReference type="AlphaFoldDB" id="A0A939MGI3"/>
<organism evidence="5 6">
    <name type="scientific">Leucobacter weissii</name>
    <dbReference type="NCBI Taxonomy" id="1983706"/>
    <lineage>
        <taxon>Bacteria</taxon>
        <taxon>Bacillati</taxon>
        <taxon>Actinomycetota</taxon>
        <taxon>Actinomycetes</taxon>
        <taxon>Micrococcales</taxon>
        <taxon>Microbacteriaceae</taxon>
        <taxon>Leucobacter</taxon>
    </lineage>
</organism>
<evidence type="ECO:0000256" key="1">
    <source>
        <dbReference type="ARBA" id="ARBA00037217"/>
    </source>
</evidence>
<protein>
    <recommendedName>
        <fullName evidence="3">Pyridine nucleotide-disulfide oxidoreductase domain-containing protein 2</fullName>
    </recommendedName>
</protein>
<comment type="caution">
    <text evidence="5">The sequence shown here is derived from an EMBL/GenBank/DDBJ whole genome shotgun (WGS) entry which is preliminary data.</text>
</comment>
<gene>
    <name evidence="5" type="ORF">J4H92_00695</name>
</gene>
<evidence type="ECO:0000259" key="4">
    <source>
        <dbReference type="Pfam" id="PF01593"/>
    </source>
</evidence>
<evidence type="ECO:0000256" key="2">
    <source>
        <dbReference type="ARBA" id="ARBA00038825"/>
    </source>
</evidence>
<dbReference type="Proteomes" id="UP000664382">
    <property type="component" value="Unassembled WGS sequence"/>
</dbReference>
<evidence type="ECO:0000313" key="5">
    <source>
        <dbReference type="EMBL" id="MBO1900464.1"/>
    </source>
</evidence>
<name>A0A939MGI3_9MICO</name>
<sequence>MTGPAAVIGSGPNGLAAAVTLARAGVPVTVFEAAETAGGGMRTSELVAPGVLHDVCSAIHPLALATGFFGEFALARRVDFVVPEASYAHPLDGRRAAVAYRDLGRTAAELGPDGRAYARLLRPILRRIDGAVDFAFGGSMLRLPRDPVAAATVALRALEQGSPAWNARFGDGDGAALLTGAFAHGIGAMPSPSTAAVGLLLGALAHASGWPVPVGGSQAISDALTADLRAHGGRLETGHAVDDARELDAFAVKIFDTSARDLAGIAGDLLPRRYRRALSRFRPGNGVAKVDLVLDGPVPWRDPRVAAAPTVHLGGSRGEIAAAEREVARGRHPDRPFVLLAQPTDFDPGRNPAGVHAIWSYTHVPAGSDTDVSERVIAQIERFAPGVRDLVRAVRTTTAEALAGYNRNYIGGDIAGGAVTLRQLLARPALSREPWRTPARGVYLASSSTAPGPGVHGLAGWYAARAALRHDYRLPAPRLGLDGGVPGGDAGQ</sequence>
<dbReference type="EMBL" id="JAGDYM010000001">
    <property type="protein sequence ID" value="MBO1900464.1"/>
    <property type="molecule type" value="Genomic_DNA"/>
</dbReference>
<accession>A0A939MGI3</accession>
<reference evidence="5" key="1">
    <citation type="submission" date="2021-03" db="EMBL/GenBank/DDBJ databases">
        <title>Leucobacter chromiisoli sp. nov., isolated from chromium-containing soil of chemical plant.</title>
        <authorList>
            <person name="Xu Z."/>
        </authorList>
    </citation>
    <scope>NUCLEOTIDE SEQUENCE</scope>
    <source>
        <strain evidence="5">S27</strain>
    </source>
</reference>